<evidence type="ECO:0000256" key="1">
    <source>
        <dbReference type="ARBA" id="ARBA00001971"/>
    </source>
</evidence>
<keyword evidence="17" id="KW-1185">Reference proteome</keyword>
<dbReference type="GO" id="GO:0009326">
    <property type="term" value="C:formate dehydrogenase complex"/>
    <property type="evidence" value="ECO:0007669"/>
    <property type="project" value="InterPro"/>
</dbReference>
<dbReference type="STRING" id="631454.N177_4003"/>
<evidence type="ECO:0000313" key="16">
    <source>
        <dbReference type="EMBL" id="ESR22866.1"/>
    </source>
</evidence>
<evidence type="ECO:0000256" key="5">
    <source>
        <dbReference type="ARBA" id="ARBA00022475"/>
    </source>
</evidence>
<dbReference type="GO" id="GO:0046872">
    <property type="term" value="F:metal ion binding"/>
    <property type="evidence" value="ECO:0007669"/>
    <property type="project" value="UniProtKB-KW"/>
</dbReference>
<keyword evidence="8" id="KW-0479">Metal-binding</keyword>
<name>V4R9J0_9HYPH</name>
<organism evidence="16 17">
    <name type="scientific">Lutibaculum baratangense AMV1</name>
    <dbReference type="NCBI Taxonomy" id="631454"/>
    <lineage>
        <taxon>Bacteria</taxon>
        <taxon>Pseudomonadati</taxon>
        <taxon>Pseudomonadota</taxon>
        <taxon>Alphaproteobacteria</taxon>
        <taxon>Hyphomicrobiales</taxon>
        <taxon>Tepidamorphaceae</taxon>
        <taxon>Lutibaculum</taxon>
    </lineage>
</organism>
<comment type="cofactor">
    <cofactor evidence="1">
        <name>heme</name>
        <dbReference type="ChEBI" id="CHEBI:30413"/>
    </cofactor>
</comment>
<keyword evidence="5" id="KW-1003">Cell membrane</keyword>
<dbReference type="Proteomes" id="UP000017819">
    <property type="component" value="Unassembled WGS sequence"/>
</dbReference>
<dbReference type="GO" id="GO:0008863">
    <property type="term" value="F:formate dehydrogenase (NAD+) activity"/>
    <property type="evidence" value="ECO:0007669"/>
    <property type="project" value="InterPro"/>
</dbReference>
<evidence type="ECO:0000256" key="7">
    <source>
        <dbReference type="ARBA" id="ARBA00022692"/>
    </source>
</evidence>
<sequence length="379" mass="41360">MPILLRRMALYLLPLLAVICLSLGQAAFAQSGVDPNVAQPAPQASPEGGQVPGGVRGTTSDADMWRAVRQGTFGTVSIPDRKAGQLIQSEGENWRVVRNGAVSYYGIWGLLGMIGLLALFFLVRGRIMIEAGKDGRTITRFDFTERMAHWLLGVSFILLALTGLNILYGRYVIMPVVGPEIFGAVTNFGKHVHNYISFAFMVGLLMVFVMWVGRNIPGRTDLKWLMKAGGLFSKGGHASSHKFNAGQKILYWLVLLLGLSVSLSGIALLFPFEFPLFAKTFAFLNVFGFDLPTTLSVVQEMQLAQIWHAIIGLVMIGIILGHIYIGTIGMQGAFAAMGSGQVDLNWAREHHDLWVEEKLSRRGDDAVHGGPAPKAHPAE</sequence>
<accession>V4R9J0</accession>
<keyword evidence="11" id="KW-0408">Iron</keyword>
<dbReference type="InterPro" id="IPR051817">
    <property type="entry name" value="FDH_cytochrome_b556_subunit"/>
</dbReference>
<dbReference type="RefSeq" id="WP_023434112.1">
    <property type="nucleotide sequence ID" value="NZ_AWXZ01000040.1"/>
</dbReference>
<evidence type="ECO:0000256" key="4">
    <source>
        <dbReference type="ARBA" id="ARBA00022448"/>
    </source>
</evidence>
<proteinExistence type="inferred from homology"/>
<dbReference type="eggNOG" id="COG2864">
    <property type="taxonomic scope" value="Bacteria"/>
</dbReference>
<evidence type="ECO:0000256" key="12">
    <source>
        <dbReference type="ARBA" id="ARBA00023136"/>
    </source>
</evidence>
<feature type="signal peptide" evidence="14">
    <location>
        <begin position="1"/>
        <end position="29"/>
    </location>
</feature>
<dbReference type="GO" id="GO:0009061">
    <property type="term" value="P:anaerobic respiration"/>
    <property type="evidence" value="ECO:0007669"/>
    <property type="project" value="TreeGrafter"/>
</dbReference>
<feature type="transmembrane region" description="Helical" evidence="13">
    <location>
        <begin position="102"/>
        <end position="123"/>
    </location>
</feature>
<keyword evidence="9" id="KW-0249">Electron transport</keyword>
<evidence type="ECO:0000313" key="17">
    <source>
        <dbReference type="Proteomes" id="UP000017819"/>
    </source>
</evidence>
<dbReference type="GO" id="GO:0022904">
    <property type="term" value="P:respiratory electron transport chain"/>
    <property type="evidence" value="ECO:0007669"/>
    <property type="project" value="InterPro"/>
</dbReference>
<dbReference type="EC" id="1.2.1.2" evidence="16"/>
<dbReference type="AlphaFoldDB" id="V4R9J0"/>
<feature type="transmembrane region" description="Helical" evidence="13">
    <location>
        <begin position="150"/>
        <end position="173"/>
    </location>
</feature>
<dbReference type="EMBL" id="AWXZ01000040">
    <property type="protein sequence ID" value="ESR22866.1"/>
    <property type="molecule type" value="Genomic_DNA"/>
</dbReference>
<keyword evidence="12 13" id="KW-0472">Membrane</keyword>
<dbReference type="PANTHER" id="PTHR30074">
    <property type="entry name" value="FORMATE DEHYDROGENASE, NITRATE-INDUCIBLE, CYTOCHROME B556 FDN SUBUNIT"/>
    <property type="match status" value="1"/>
</dbReference>
<dbReference type="NCBIfam" id="TIGR01583">
    <property type="entry name" value="formate-DH-gamm"/>
    <property type="match status" value="1"/>
</dbReference>
<evidence type="ECO:0000259" key="15">
    <source>
        <dbReference type="Pfam" id="PF01292"/>
    </source>
</evidence>
<keyword evidence="14" id="KW-0732">Signal</keyword>
<keyword evidence="4" id="KW-0813">Transport</keyword>
<evidence type="ECO:0000256" key="10">
    <source>
        <dbReference type="ARBA" id="ARBA00022989"/>
    </source>
</evidence>
<feature type="transmembrane region" description="Helical" evidence="13">
    <location>
        <begin position="249"/>
        <end position="270"/>
    </location>
</feature>
<feature type="chain" id="PRO_5004726418" evidence="14">
    <location>
        <begin position="30"/>
        <end position="379"/>
    </location>
</feature>
<feature type="transmembrane region" description="Helical" evidence="13">
    <location>
        <begin position="193"/>
        <end position="213"/>
    </location>
</feature>
<comment type="subcellular location">
    <subcellularLocation>
        <location evidence="2">Cell membrane</location>
        <topology evidence="2">Multi-pass membrane protein</topology>
    </subcellularLocation>
</comment>
<dbReference type="InterPro" id="IPR011577">
    <property type="entry name" value="Cyt_b561_bac/Ni-Hgenase"/>
</dbReference>
<comment type="caution">
    <text evidence="16">The sequence shown here is derived from an EMBL/GenBank/DDBJ whole genome shotgun (WGS) entry which is preliminary data.</text>
</comment>
<dbReference type="PANTHER" id="PTHR30074:SF6">
    <property type="entry name" value="FORMATE DEHYDROGENASE GAMMA SUBUNIT"/>
    <property type="match status" value="1"/>
</dbReference>
<dbReference type="Gene3D" id="1.20.950.20">
    <property type="entry name" value="Transmembrane di-heme cytochromes, Chain C"/>
    <property type="match status" value="1"/>
</dbReference>
<evidence type="ECO:0000256" key="13">
    <source>
        <dbReference type="SAM" id="Phobius"/>
    </source>
</evidence>
<feature type="transmembrane region" description="Helical" evidence="13">
    <location>
        <begin position="306"/>
        <end position="325"/>
    </location>
</feature>
<protein>
    <submittedName>
        <fullName evidence="16">Formate dehydrogenase-O, gamma subunit</fullName>
        <ecNumber evidence="16">1.2.1.2</ecNumber>
    </submittedName>
</protein>
<evidence type="ECO:0000256" key="2">
    <source>
        <dbReference type="ARBA" id="ARBA00004651"/>
    </source>
</evidence>
<evidence type="ECO:0000256" key="11">
    <source>
        <dbReference type="ARBA" id="ARBA00023004"/>
    </source>
</evidence>
<dbReference type="GO" id="GO:0036397">
    <property type="term" value="F:formate dehydrogenase (quinone) activity"/>
    <property type="evidence" value="ECO:0007669"/>
    <property type="project" value="TreeGrafter"/>
</dbReference>
<dbReference type="SUPFAM" id="SSF81342">
    <property type="entry name" value="Transmembrane di-heme cytochromes"/>
    <property type="match status" value="1"/>
</dbReference>
<feature type="domain" description="Cytochrome b561 bacterial/Ni-hydrogenase" evidence="15">
    <location>
        <begin position="140"/>
        <end position="339"/>
    </location>
</feature>
<dbReference type="InterPro" id="IPR016174">
    <property type="entry name" value="Di-haem_cyt_TM"/>
</dbReference>
<gene>
    <name evidence="16" type="ORF">N177_4003</name>
</gene>
<dbReference type="InterPro" id="IPR006471">
    <property type="entry name" value="Formate_DH_gsu"/>
</dbReference>
<comment type="similarity">
    <text evidence="3">Belongs to the formate dehydrogenase gamma subunit family.</text>
</comment>
<keyword evidence="16" id="KW-0560">Oxidoreductase</keyword>
<keyword evidence="10 13" id="KW-1133">Transmembrane helix</keyword>
<evidence type="ECO:0000256" key="6">
    <source>
        <dbReference type="ARBA" id="ARBA00022617"/>
    </source>
</evidence>
<evidence type="ECO:0000256" key="3">
    <source>
        <dbReference type="ARBA" id="ARBA00010747"/>
    </source>
</evidence>
<evidence type="ECO:0000256" key="14">
    <source>
        <dbReference type="SAM" id="SignalP"/>
    </source>
</evidence>
<keyword evidence="7 13" id="KW-0812">Transmembrane</keyword>
<dbReference type="GO" id="GO:0015944">
    <property type="term" value="P:formate oxidation"/>
    <property type="evidence" value="ECO:0007669"/>
    <property type="project" value="TreeGrafter"/>
</dbReference>
<reference evidence="16 17" key="1">
    <citation type="journal article" date="2014" name="Genome Announc.">
        <title>Draft Genome Sequence of Lutibaculum baratangense Strain AMV1T, Isolated from a Mud Volcano in Andamans, India.</title>
        <authorList>
            <person name="Singh A."/>
            <person name="Sreenivas A."/>
            <person name="Sathyanarayana Reddy G."/>
            <person name="Pinnaka A.K."/>
            <person name="Shivaji S."/>
        </authorList>
    </citation>
    <scope>NUCLEOTIDE SEQUENCE [LARGE SCALE GENOMIC DNA]</scope>
    <source>
        <strain evidence="16 17">AMV1</strain>
    </source>
</reference>
<keyword evidence="6" id="KW-0349">Heme</keyword>
<evidence type="ECO:0000256" key="8">
    <source>
        <dbReference type="ARBA" id="ARBA00022723"/>
    </source>
</evidence>
<dbReference type="GO" id="GO:0009055">
    <property type="term" value="F:electron transfer activity"/>
    <property type="evidence" value="ECO:0007669"/>
    <property type="project" value="InterPro"/>
</dbReference>
<dbReference type="PATRIC" id="fig|631454.5.peg.3955"/>
<dbReference type="GO" id="GO:0005886">
    <property type="term" value="C:plasma membrane"/>
    <property type="evidence" value="ECO:0007669"/>
    <property type="project" value="UniProtKB-SubCell"/>
</dbReference>
<evidence type="ECO:0000256" key="9">
    <source>
        <dbReference type="ARBA" id="ARBA00022982"/>
    </source>
</evidence>
<dbReference type="Pfam" id="PF01292">
    <property type="entry name" value="Ni_hydr_CYTB"/>
    <property type="match status" value="1"/>
</dbReference>